<comment type="subcellular location">
    <subcellularLocation>
        <location evidence="3 10">Cytoplasm</location>
    </subcellularLocation>
    <subcellularLocation>
        <location evidence="2">Nucleus</location>
    </subcellularLocation>
</comment>
<keyword evidence="6 10" id="KW-0697">Rotamase</keyword>
<dbReference type="Gene3D" id="1.20.120.1150">
    <property type="match status" value="1"/>
</dbReference>
<organism evidence="12 13">
    <name type="scientific">Bimuria novae-zelandiae CBS 107.79</name>
    <dbReference type="NCBI Taxonomy" id="1447943"/>
    <lineage>
        <taxon>Eukaryota</taxon>
        <taxon>Fungi</taxon>
        <taxon>Dikarya</taxon>
        <taxon>Ascomycota</taxon>
        <taxon>Pezizomycotina</taxon>
        <taxon>Dothideomycetes</taxon>
        <taxon>Pleosporomycetidae</taxon>
        <taxon>Pleosporales</taxon>
        <taxon>Massarineae</taxon>
        <taxon>Didymosphaeriaceae</taxon>
        <taxon>Bimuria</taxon>
    </lineage>
</organism>
<evidence type="ECO:0000256" key="1">
    <source>
        <dbReference type="ARBA" id="ARBA00000971"/>
    </source>
</evidence>
<dbReference type="CDD" id="cd04087">
    <property type="entry name" value="PTPA"/>
    <property type="match status" value="1"/>
</dbReference>
<comment type="catalytic activity">
    <reaction evidence="1 10">
        <text>[protein]-peptidylproline (omega=180) = [protein]-peptidylproline (omega=0)</text>
        <dbReference type="Rhea" id="RHEA:16237"/>
        <dbReference type="Rhea" id="RHEA-COMP:10747"/>
        <dbReference type="Rhea" id="RHEA-COMP:10748"/>
        <dbReference type="ChEBI" id="CHEBI:83833"/>
        <dbReference type="ChEBI" id="CHEBI:83834"/>
        <dbReference type="EC" id="5.2.1.8"/>
    </reaction>
</comment>
<sequence length="476" mass="51410">MLDILDRNASHTFKVPVKRINDGDDVSFFLTSKAYADIMTFIFQLNFAVLPRRVEKEGAEAKTIKEWVLNDPDVATSPVVQNLAKLLDALSRIIDEAPPDPGPRRFGNVSFRKWHDLARERVPALLDQYLAAEVVAPTEIQGEVTAKNELEAYLMGSFGSSERLDYGTGHELSFIAFLGCLWKLGAFPVSTDGGTERAIVLRVIEPYLQLIRRLILTYTLEPAGSHGVWGLDDHSFLPYVFGSAQLSPAVSSLSGIATEGSLPSAPDPGDVAKAPAVERERSRNMYFSAIGFIYDVKKGPFWEHSPILFDVSGVKAGWAKINKGMLKMYNAEVLSKFPVVQHFHFGSLFVWERDPLAKDIQASIHTSSQPKSSAGTPRPQATLRDPLAEVKSGVPSGNGTTAPIVSSRVPASAQGPAVPAGPNHPTRAPWASSTPMPPPGGTTAATWARPGTTASSMKGTANPSTKAPWAGKEPGK</sequence>
<evidence type="ECO:0000256" key="9">
    <source>
        <dbReference type="ARBA" id="ARBA00025287"/>
    </source>
</evidence>
<evidence type="ECO:0000313" key="12">
    <source>
        <dbReference type="EMBL" id="KAF1969296.1"/>
    </source>
</evidence>
<dbReference type="PANTHER" id="PTHR10012:SF3">
    <property type="entry name" value="SERINE_THREONINE-PROTEIN PHOSPHATASE 2A ACTIVATOR 1"/>
    <property type="match status" value="1"/>
</dbReference>
<feature type="compositionally biased region" description="Polar residues" evidence="11">
    <location>
        <begin position="395"/>
        <end position="404"/>
    </location>
</feature>
<name>A0A6A5V2M9_9PLEO</name>
<keyword evidence="13" id="KW-1185">Reference proteome</keyword>
<feature type="compositionally biased region" description="Polar residues" evidence="11">
    <location>
        <begin position="455"/>
        <end position="465"/>
    </location>
</feature>
<dbReference type="FunFam" id="1.20.120.1150:FF:000003">
    <property type="entry name" value="Serine/threonine-protein phosphatase 2A activator"/>
    <property type="match status" value="1"/>
</dbReference>
<dbReference type="PANTHER" id="PTHR10012">
    <property type="entry name" value="SERINE/THREONINE-PROTEIN PHOSPHATASE 2A REGULATORY SUBUNIT B"/>
    <property type="match status" value="1"/>
</dbReference>
<dbReference type="AlphaFoldDB" id="A0A6A5V2M9"/>
<evidence type="ECO:0000256" key="10">
    <source>
        <dbReference type="RuleBase" id="RU361210"/>
    </source>
</evidence>
<dbReference type="Pfam" id="PF03095">
    <property type="entry name" value="PTPA"/>
    <property type="match status" value="1"/>
</dbReference>
<dbReference type="GO" id="GO:0008160">
    <property type="term" value="F:protein tyrosine phosphatase activator activity"/>
    <property type="evidence" value="ECO:0007669"/>
    <property type="project" value="TreeGrafter"/>
</dbReference>
<evidence type="ECO:0000256" key="8">
    <source>
        <dbReference type="ARBA" id="ARBA00023242"/>
    </source>
</evidence>
<dbReference type="OrthoDB" id="16120at2759"/>
<dbReference type="GO" id="GO:0005737">
    <property type="term" value="C:cytoplasm"/>
    <property type="evidence" value="ECO:0007669"/>
    <property type="project" value="UniProtKB-SubCell"/>
</dbReference>
<evidence type="ECO:0000256" key="6">
    <source>
        <dbReference type="ARBA" id="ARBA00023110"/>
    </source>
</evidence>
<comment type="function">
    <text evidence="9">PPIases accelerate the folding of proteins. It catalyzes the cis-trans isomerization of proline imidic peptide bonds in oligopeptides. Acts as a regulatory subunit for PP2A-like phosphatases modulating their activity or substrate specificity, probably by inducing a conformational change in the catalytic subunit, a direct target of the PPIase. Can reactivate inactive phosphatase PP2A-phosphatase methylesterase complexes (PP2Ai) in presence of ATP and Mg(2+) by dissociating the inactive form from the complex.</text>
</comment>
<dbReference type="GO" id="GO:0003755">
    <property type="term" value="F:peptidyl-prolyl cis-trans isomerase activity"/>
    <property type="evidence" value="ECO:0007669"/>
    <property type="project" value="UniProtKB-KW"/>
</dbReference>
<keyword evidence="7 10" id="KW-0413">Isomerase</keyword>
<dbReference type="GO" id="GO:0005634">
    <property type="term" value="C:nucleus"/>
    <property type="evidence" value="ECO:0007669"/>
    <property type="project" value="UniProtKB-SubCell"/>
</dbReference>
<evidence type="ECO:0000256" key="3">
    <source>
        <dbReference type="ARBA" id="ARBA00004496"/>
    </source>
</evidence>
<proteinExistence type="inferred from homology"/>
<evidence type="ECO:0000256" key="5">
    <source>
        <dbReference type="ARBA" id="ARBA00022490"/>
    </source>
</evidence>
<dbReference type="GO" id="GO:0000159">
    <property type="term" value="C:protein phosphatase type 2A complex"/>
    <property type="evidence" value="ECO:0007669"/>
    <property type="project" value="TreeGrafter"/>
</dbReference>
<gene>
    <name evidence="12" type="ORF">BU23DRAFT_582762</name>
</gene>
<accession>A0A6A5V2M9</accession>
<evidence type="ECO:0000256" key="7">
    <source>
        <dbReference type="ARBA" id="ARBA00023235"/>
    </source>
</evidence>
<dbReference type="EMBL" id="ML976711">
    <property type="protein sequence ID" value="KAF1969296.1"/>
    <property type="molecule type" value="Genomic_DNA"/>
</dbReference>
<evidence type="ECO:0000256" key="2">
    <source>
        <dbReference type="ARBA" id="ARBA00004123"/>
    </source>
</evidence>
<protein>
    <recommendedName>
        <fullName evidence="10">Serine/threonine-protein phosphatase 2A activator</fullName>
        <ecNumber evidence="10">5.2.1.8</ecNumber>
    </recommendedName>
    <alternativeName>
        <fullName evidence="10">Phosphotyrosyl phosphatase activator</fullName>
    </alternativeName>
</protein>
<dbReference type="InterPro" id="IPR037218">
    <property type="entry name" value="PTPA_sf"/>
</dbReference>
<dbReference type="EC" id="5.2.1.8" evidence="10"/>
<evidence type="ECO:0000313" key="13">
    <source>
        <dbReference type="Proteomes" id="UP000800036"/>
    </source>
</evidence>
<keyword evidence="8" id="KW-0539">Nucleus</keyword>
<dbReference type="InterPro" id="IPR043170">
    <property type="entry name" value="PTPA_C_lid"/>
</dbReference>
<comment type="similarity">
    <text evidence="4 10">Belongs to the PTPA-type PPIase family.</text>
</comment>
<feature type="region of interest" description="Disordered" evidence="11">
    <location>
        <begin position="389"/>
        <end position="476"/>
    </location>
</feature>
<dbReference type="GO" id="GO:0007052">
    <property type="term" value="P:mitotic spindle organization"/>
    <property type="evidence" value="ECO:0007669"/>
    <property type="project" value="TreeGrafter"/>
</dbReference>
<feature type="compositionally biased region" description="Low complexity" evidence="11">
    <location>
        <begin position="441"/>
        <end position="454"/>
    </location>
</feature>
<evidence type="ECO:0000256" key="4">
    <source>
        <dbReference type="ARBA" id="ARBA00011019"/>
    </source>
</evidence>
<dbReference type="InterPro" id="IPR004327">
    <property type="entry name" value="Phstyr_phstse_ac"/>
</dbReference>
<evidence type="ECO:0000256" key="11">
    <source>
        <dbReference type="SAM" id="MobiDB-lite"/>
    </source>
</evidence>
<keyword evidence="5 10" id="KW-0963">Cytoplasm</keyword>
<dbReference type="SUPFAM" id="SSF140984">
    <property type="entry name" value="PTPA-like"/>
    <property type="match status" value="1"/>
</dbReference>
<reference evidence="12" key="1">
    <citation type="journal article" date="2020" name="Stud. Mycol.">
        <title>101 Dothideomycetes genomes: a test case for predicting lifestyles and emergence of pathogens.</title>
        <authorList>
            <person name="Haridas S."/>
            <person name="Albert R."/>
            <person name="Binder M."/>
            <person name="Bloem J."/>
            <person name="Labutti K."/>
            <person name="Salamov A."/>
            <person name="Andreopoulos B."/>
            <person name="Baker S."/>
            <person name="Barry K."/>
            <person name="Bills G."/>
            <person name="Bluhm B."/>
            <person name="Cannon C."/>
            <person name="Castanera R."/>
            <person name="Culley D."/>
            <person name="Daum C."/>
            <person name="Ezra D."/>
            <person name="Gonzalez J."/>
            <person name="Henrissat B."/>
            <person name="Kuo A."/>
            <person name="Liang C."/>
            <person name="Lipzen A."/>
            <person name="Lutzoni F."/>
            <person name="Magnuson J."/>
            <person name="Mondo S."/>
            <person name="Nolan M."/>
            <person name="Ohm R."/>
            <person name="Pangilinan J."/>
            <person name="Park H.-J."/>
            <person name="Ramirez L."/>
            <person name="Alfaro M."/>
            <person name="Sun H."/>
            <person name="Tritt A."/>
            <person name="Yoshinaga Y."/>
            <person name="Zwiers L.-H."/>
            <person name="Turgeon B."/>
            <person name="Goodwin S."/>
            <person name="Spatafora J."/>
            <person name="Crous P."/>
            <person name="Grigoriev I."/>
        </authorList>
    </citation>
    <scope>NUCLEOTIDE SEQUENCE</scope>
    <source>
        <strain evidence="12">CBS 107.79</strain>
    </source>
</reference>
<dbReference type="Proteomes" id="UP000800036">
    <property type="component" value="Unassembled WGS sequence"/>
</dbReference>